<protein>
    <submittedName>
        <fullName evidence="3">N-acetylmuramoyl-L-alanine amidase</fullName>
    </submittedName>
</protein>
<evidence type="ECO:0000313" key="3">
    <source>
        <dbReference type="EMBL" id="QIQ04696.1"/>
    </source>
</evidence>
<dbReference type="EMBL" id="CP050177">
    <property type="protein sequence ID" value="QIQ04696.1"/>
    <property type="molecule type" value="Genomic_DNA"/>
</dbReference>
<dbReference type="KEGG" id="slia:HA039_22555"/>
<dbReference type="NCBIfam" id="NF038080">
    <property type="entry name" value="PG_bind_siph"/>
    <property type="match status" value="1"/>
</dbReference>
<dbReference type="AlphaFoldDB" id="A0A6G9H307"/>
<sequence>MAAPLSADALVRALRGEGVRVAEHGDWKTHNRNHKGPWGPVHGVMLHHTAGVDSLALCRDGIPSLPGPLCVGLLTKDGTVHLVGHGRTNHAGNGSAAVLEAVRAERPLPARGPDTVDGNARFYGFEIENLGNGRDPYPAAQLDAAERLSAALCRAHGWSARSVVAHKEWTRRKVDPSFSMSLMRDRVSARLRSKPAPPAPPPGPGTPPEPAYETFPGAAFFVPGRSSPLITSVGRRLVAEGCGRYDVGPGPVWGAADNRSYAAWQRKLGYRGADADGIPGRASWERLRVPRTGGTVLTGGGAA</sequence>
<dbReference type="RefSeq" id="WP_167032808.1">
    <property type="nucleotide sequence ID" value="NZ_CP050177.1"/>
</dbReference>
<evidence type="ECO:0000256" key="1">
    <source>
        <dbReference type="SAM" id="MobiDB-lite"/>
    </source>
</evidence>
<evidence type="ECO:0000259" key="2">
    <source>
        <dbReference type="SMART" id="SM00644"/>
    </source>
</evidence>
<feature type="domain" description="N-acetylmuramoyl-L-alanine amidase" evidence="2">
    <location>
        <begin position="27"/>
        <end position="177"/>
    </location>
</feature>
<evidence type="ECO:0000313" key="4">
    <source>
        <dbReference type="Proteomes" id="UP000501179"/>
    </source>
</evidence>
<dbReference type="SUPFAM" id="SSF55846">
    <property type="entry name" value="N-acetylmuramoyl-L-alanine amidase-like"/>
    <property type="match status" value="1"/>
</dbReference>
<reference evidence="3 4" key="1">
    <citation type="submission" date="2020-03" db="EMBL/GenBank/DDBJ databases">
        <title>A novel species.</title>
        <authorList>
            <person name="Gao J."/>
        </authorList>
    </citation>
    <scope>NUCLEOTIDE SEQUENCE [LARGE SCALE GENOMIC DNA]</scope>
    <source>
        <strain evidence="3 4">QMT-12</strain>
    </source>
</reference>
<feature type="region of interest" description="Disordered" evidence="1">
    <location>
        <begin position="190"/>
        <end position="210"/>
    </location>
</feature>
<feature type="compositionally biased region" description="Pro residues" evidence="1">
    <location>
        <begin position="195"/>
        <end position="210"/>
    </location>
</feature>
<dbReference type="InterPro" id="IPR036505">
    <property type="entry name" value="Amidase/PGRP_sf"/>
</dbReference>
<dbReference type="InterPro" id="IPR047763">
    <property type="entry name" value="PG_bind_dom_phiBT1-type"/>
</dbReference>
<dbReference type="SMART" id="SM00644">
    <property type="entry name" value="Ami_2"/>
    <property type="match status" value="1"/>
</dbReference>
<dbReference type="Proteomes" id="UP000501179">
    <property type="component" value="Chromosome"/>
</dbReference>
<gene>
    <name evidence="3" type="ORF">HA039_22555</name>
</gene>
<proteinExistence type="predicted"/>
<dbReference type="CDD" id="cd06583">
    <property type="entry name" value="PGRP"/>
    <property type="match status" value="1"/>
</dbReference>
<organism evidence="3 4">
    <name type="scientific">Streptomyces liangshanensis</name>
    <dbReference type="NCBI Taxonomy" id="2717324"/>
    <lineage>
        <taxon>Bacteria</taxon>
        <taxon>Bacillati</taxon>
        <taxon>Actinomycetota</taxon>
        <taxon>Actinomycetes</taxon>
        <taxon>Kitasatosporales</taxon>
        <taxon>Streptomycetaceae</taxon>
        <taxon>Streptomyces</taxon>
    </lineage>
</organism>
<dbReference type="GO" id="GO:0008745">
    <property type="term" value="F:N-acetylmuramoyl-L-alanine amidase activity"/>
    <property type="evidence" value="ECO:0007669"/>
    <property type="project" value="InterPro"/>
</dbReference>
<dbReference type="GO" id="GO:0009253">
    <property type="term" value="P:peptidoglycan catabolic process"/>
    <property type="evidence" value="ECO:0007669"/>
    <property type="project" value="InterPro"/>
</dbReference>
<name>A0A6G9H307_9ACTN</name>
<dbReference type="InterPro" id="IPR002502">
    <property type="entry name" value="Amidase_domain"/>
</dbReference>
<dbReference type="Pfam" id="PF01510">
    <property type="entry name" value="Amidase_2"/>
    <property type="match status" value="1"/>
</dbReference>
<dbReference type="Gene3D" id="3.40.80.10">
    <property type="entry name" value="Peptidoglycan recognition protein-like"/>
    <property type="match status" value="1"/>
</dbReference>
<keyword evidence="4" id="KW-1185">Reference proteome</keyword>
<accession>A0A6G9H307</accession>